<evidence type="ECO:0000256" key="1">
    <source>
        <dbReference type="SAM" id="SignalP"/>
    </source>
</evidence>
<protein>
    <recommendedName>
        <fullName evidence="4">Outer membrane beta-barrel protein</fullName>
    </recommendedName>
</protein>
<dbReference type="RefSeq" id="WP_302036405.1">
    <property type="nucleotide sequence ID" value="NZ_JAUKPO010000002.1"/>
</dbReference>
<evidence type="ECO:0000313" key="3">
    <source>
        <dbReference type="Proteomes" id="UP001168528"/>
    </source>
</evidence>
<gene>
    <name evidence="2" type="ORF">Q0590_05045</name>
</gene>
<dbReference type="Proteomes" id="UP001168528">
    <property type="component" value="Unassembled WGS sequence"/>
</dbReference>
<evidence type="ECO:0008006" key="4">
    <source>
        <dbReference type="Google" id="ProtNLM"/>
    </source>
</evidence>
<dbReference type="EMBL" id="JAUKPO010000002">
    <property type="protein sequence ID" value="MDO1445602.1"/>
    <property type="molecule type" value="Genomic_DNA"/>
</dbReference>
<comment type="caution">
    <text evidence="2">The sequence shown here is derived from an EMBL/GenBank/DDBJ whole genome shotgun (WGS) entry which is preliminary data.</text>
</comment>
<accession>A0ABT8R4D7</accession>
<sequence length="251" mass="27544">MIKVYLLYLPAMVFILLLTVSSASAQRNLEDVLYLKNGSMLRGKITELSADTISIEIVGGSVFVFPSSEAKGISREKKLVRYKESGYMFVLETGLLAGKRPGNSLTRANESINSFTLQCINGHEFRPELALGIGTGIDSYQNFTILPVYLRLSGSFPKVSQKFSPMYIVDGGYGFYSRLFNGNNITNGNGGLMLNPAAGVRIRLSNSSSFILNAGYRFQKGSTANFFGTPGDGIREKITFNRVSIRAGFMF</sequence>
<reference evidence="2" key="1">
    <citation type="submission" date="2023-07" db="EMBL/GenBank/DDBJ databases">
        <title>The genome sequence of Rhodocytophaga aerolata KACC 12507.</title>
        <authorList>
            <person name="Zhang X."/>
        </authorList>
    </citation>
    <scope>NUCLEOTIDE SEQUENCE</scope>
    <source>
        <strain evidence="2">KACC 12507</strain>
    </source>
</reference>
<keyword evidence="3" id="KW-1185">Reference proteome</keyword>
<proteinExistence type="predicted"/>
<name>A0ABT8R4D7_9BACT</name>
<keyword evidence="1" id="KW-0732">Signal</keyword>
<feature type="chain" id="PRO_5046744659" description="Outer membrane beta-barrel protein" evidence="1">
    <location>
        <begin position="26"/>
        <end position="251"/>
    </location>
</feature>
<organism evidence="2 3">
    <name type="scientific">Rhodocytophaga aerolata</name>
    <dbReference type="NCBI Taxonomy" id="455078"/>
    <lineage>
        <taxon>Bacteria</taxon>
        <taxon>Pseudomonadati</taxon>
        <taxon>Bacteroidota</taxon>
        <taxon>Cytophagia</taxon>
        <taxon>Cytophagales</taxon>
        <taxon>Rhodocytophagaceae</taxon>
        <taxon>Rhodocytophaga</taxon>
    </lineage>
</organism>
<feature type="signal peptide" evidence="1">
    <location>
        <begin position="1"/>
        <end position="25"/>
    </location>
</feature>
<evidence type="ECO:0000313" key="2">
    <source>
        <dbReference type="EMBL" id="MDO1445602.1"/>
    </source>
</evidence>